<gene>
    <name evidence="2" type="ORF">EDD18DRAFT_1107644</name>
</gene>
<protein>
    <recommendedName>
        <fullName evidence="4">Secreted protein</fullName>
    </recommendedName>
</protein>
<evidence type="ECO:0000313" key="2">
    <source>
        <dbReference type="EMBL" id="KAK0494154.1"/>
    </source>
</evidence>
<proteinExistence type="predicted"/>
<dbReference type="EMBL" id="JAUEPU010000022">
    <property type="protein sequence ID" value="KAK0494154.1"/>
    <property type="molecule type" value="Genomic_DNA"/>
</dbReference>
<feature type="chain" id="PRO_5041292838" description="Secreted protein" evidence="1">
    <location>
        <begin position="18"/>
        <end position="104"/>
    </location>
</feature>
<feature type="signal peptide" evidence="1">
    <location>
        <begin position="1"/>
        <end position="17"/>
    </location>
</feature>
<organism evidence="2 3">
    <name type="scientific">Armillaria luteobubalina</name>
    <dbReference type="NCBI Taxonomy" id="153913"/>
    <lineage>
        <taxon>Eukaryota</taxon>
        <taxon>Fungi</taxon>
        <taxon>Dikarya</taxon>
        <taxon>Basidiomycota</taxon>
        <taxon>Agaricomycotina</taxon>
        <taxon>Agaricomycetes</taxon>
        <taxon>Agaricomycetidae</taxon>
        <taxon>Agaricales</taxon>
        <taxon>Marasmiineae</taxon>
        <taxon>Physalacriaceae</taxon>
        <taxon>Armillaria</taxon>
    </lineage>
</organism>
<sequence>MTLIMLVLMLRTVLVEGISTSQFHEGKWKDKTMQQVYVPSHPSLPSNEFVHHTIGMMNQHRGLNLVTERSCGKEQMRVVVAMKPVLAGNLLCLLIPPKRKGCFM</sequence>
<name>A0AA39Q1N7_9AGAR</name>
<keyword evidence="3" id="KW-1185">Reference proteome</keyword>
<evidence type="ECO:0008006" key="4">
    <source>
        <dbReference type="Google" id="ProtNLM"/>
    </source>
</evidence>
<accession>A0AA39Q1N7</accession>
<evidence type="ECO:0000313" key="3">
    <source>
        <dbReference type="Proteomes" id="UP001175228"/>
    </source>
</evidence>
<comment type="caution">
    <text evidence="2">The sequence shown here is derived from an EMBL/GenBank/DDBJ whole genome shotgun (WGS) entry which is preliminary data.</text>
</comment>
<dbReference type="Proteomes" id="UP001175228">
    <property type="component" value="Unassembled WGS sequence"/>
</dbReference>
<reference evidence="2" key="1">
    <citation type="submission" date="2023-06" db="EMBL/GenBank/DDBJ databases">
        <authorList>
            <consortium name="Lawrence Berkeley National Laboratory"/>
            <person name="Ahrendt S."/>
            <person name="Sahu N."/>
            <person name="Indic B."/>
            <person name="Wong-Bajracharya J."/>
            <person name="Merenyi Z."/>
            <person name="Ke H.-M."/>
            <person name="Monk M."/>
            <person name="Kocsube S."/>
            <person name="Drula E."/>
            <person name="Lipzen A."/>
            <person name="Balint B."/>
            <person name="Henrissat B."/>
            <person name="Andreopoulos B."/>
            <person name="Martin F.M."/>
            <person name="Harder C.B."/>
            <person name="Rigling D."/>
            <person name="Ford K.L."/>
            <person name="Foster G.D."/>
            <person name="Pangilinan J."/>
            <person name="Papanicolaou A."/>
            <person name="Barry K."/>
            <person name="LaButti K."/>
            <person name="Viragh M."/>
            <person name="Koriabine M."/>
            <person name="Yan M."/>
            <person name="Riley R."/>
            <person name="Champramary S."/>
            <person name="Plett K.L."/>
            <person name="Tsai I.J."/>
            <person name="Slot J."/>
            <person name="Sipos G."/>
            <person name="Plett J."/>
            <person name="Nagy L.G."/>
            <person name="Grigoriev I.V."/>
        </authorList>
    </citation>
    <scope>NUCLEOTIDE SEQUENCE</scope>
    <source>
        <strain evidence="2">HWK02</strain>
    </source>
</reference>
<keyword evidence="1" id="KW-0732">Signal</keyword>
<evidence type="ECO:0000256" key="1">
    <source>
        <dbReference type="SAM" id="SignalP"/>
    </source>
</evidence>
<dbReference type="AlphaFoldDB" id="A0AA39Q1N7"/>